<evidence type="ECO:0000256" key="1">
    <source>
        <dbReference type="SAM" id="MobiDB-lite"/>
    </source>
</evidence>
<feature type="compositionally biased region" description="Polar residues" evidence="1">
    <location>
        <begin position="239"/>
        <end position="250"/>
    </location>
</feature>
<dbReference type="WBParaSite" id="SPAL_0001463300.1">
    <property type="protein sequence ID" value="SPAL_0001463300.1"/>
    <property type="gene ID" value="SPAL_0001463300"/>
</dbReference>
<feature type="compositionally biased region" description="Basic and acidic residues" evidence="1">
    <location>
        <begin position="251"/>
        <end position="263"/>
    </location>
</feature>
<proteinExistence type="predicted"/>
<evidence type="ECO:0000256" key="2">
    <source>
        <dbReference type="SAM" id="Phobius"/>
    </source>
</evidence>
<dbReference type="AlphaFoldDB" id="A0A0N5C9Q4"/>
<accession>A0A0N5C9Q4</accession>
<feature type="transmembrane region" description="Helical" evidence="2">
    <location>
        <begin position="354"/>
        <end position="375"/>
    </location>
</feature>
<feature type="transmembrane region" description="Helical" evidence="2">
    <location>
        <begin position="505"/>
        <end position="525"/>
    </location>
</feature>
<sequence length="662" mass="74824">MSFTKNAEAEILANLGILTNQHLSREGSHRDSITDIKETSNRTRLLSSSDNDKSSLNFDSDDDGVVVFNNSNSLTTDYSKKIIKMSNWQSYLVVLPIILFMSYQIGIFHSLPEGYQNELYKFSSASFFGGLIAPISMSKSSFYVTNVEIKTPQLITKRDISVNMEINTTTISTESINTLKIISNDDFQSTTTYINLNQSTRISKPDSVVGVSENQDKKTEENALQRAAAEEKRKKNESETQSSFISIKSTTDTEVKSTGDERSTSATTPFTTSSNSIKENNATTKLTNKGVEELETTTITTKESKTTKSSEDLLLQKTTEKVIEVTTQKTKIIGGPYSVRQDFVIDKIYLLENLLLVLLLSIVPSLFFVILDLLKVKKLPNDIILKFVESKTYSSLPLRGIILSYIIWLLLSIIECTFAYCQINKLVKNKNENLFLPMLPILSLLFVRFIGIFYCKKLVTKRMIHFVQVISIFCVGGALFIISNYKNNKTDSQRNVQYLNQRNVQYLNGILGLLIGSISPVYFNWISKMVQKQTISLLNHFIIAYLGSILIAKVLFTYLLKDIDEGKVENSLYIVLMLLILLEITFAFLSLHLSSYYRQTEIARLTNYLSGNSRKQNGDASVKIKKNKYGYNRLVNETEHNFDSLSLIVSDSDGDSNDEIFN</sequence>
<keyword evidence="2" id="KW-0472">Membrane</keyword>
<feature type="compositionally biased region" description="Low complexity" evidence="1">
    <location>
        <begin position="264"/>
        <end position="276"/>
    </location>
</feature>
<keyword evidence="2" id="KW-1133">Transmembrane helix</keyword>
<feature type="compositionally biased region" description="Polar residues" evidence="1">
    <location>
        <begin position="277"/>
        <end position="287"/>
    </location>
</feature>
<feature type="transmembrane region" description="Helical" evidence="2">
    <location>
        <begin position="90"/>
        <end position="111"/>
    </location>
</feature>
<feature type="transmembrane region" description="Helical" evidence="2">
    <location>
        <begin position="537"/>
        <end position="560"/>
    </location>
</feature>
<keyword evidence="2" id="KW-0812">Transmembrane</keyword>
<name>A0A0N5C9Q4_STREA</name>
<organism evidence="3 4">
    <name type="scientific">Strongyloides papillosus</name>
    <name type="common">Intestinal threadworm</name>
    <dbReference type="NCBI Taxonomy" id="174720"/>
    <lineage>
        <taxon>Eukaryota</taxon>
        <taxon>Metazoa</taxon>
        <taxon>Ecdysozoa</taxon>
        <taxon>Nematoda</taxon>
        <taxon>Chromadorea</taxon>
        <taxon>Rhabditida</taxon>
        <taxon>Tylenchina</taxon>
        <taxon>Panagrolaimomorpha</taxon>
        <taxon>Strongyloidoidea</taxon>
        <taxon>Strongyloididae</taxon>
        <taxon>Strongyloides</taxon>
    </lineage>
</organism>
<dbReference type="Proteomes" id="UP000046392">
    <property type="component" value="Unplaced"/>
</dbReference>
<feature type="transmembrane region" description="Helical" evidence="2">
    <location>
        <begin position="466"/>
        <end position="485"/>
    </location>
</feature>
<reference evidence="4" key="1">
    <citation type="submission" date="2017-02" db="UniProtKB">
        <authorList>
            <consortium name="WormBaseParasite"/>
        </authorList>
    </citation>
    <scope>IDENTIFICATION</scope>
</reference>
<feature type="transmembrane region" description="Helical" evidence="2">
    <location>
        <begin position="434"/>
        <end position="454"/>
    </location>
</feature>
<feature type="compositionally biased region" description="Basic and acidic residues" evidence="1">
    <location>
        <begin position="214"/>
        <end position="238"/>
    </location>
</feature>
<evidence type="ECO:0000313" key="3">
    <source>
        <dbReference type="Proteomes" id="UP000046392"/>
    </source>
</evidence>
<protein>
    <submittedName>
        <fullName evidence="4">Uncharacterized protein</fullName>
    </submittedName>
</protein>
<feature type="transmembrane region" description="Helical" evidence="2">
    <location>
        <begin position="396"/>
        <end position="414"/>
    </location>
</feature>
<feature type="region of interest" description="Disordered" evidence="1">
    <location>
        <begin position="204"/>
        <end position="289"/>
    </location>
</feature>
<keyword evidence="3" id="KW-1185">Reference proteome</keyword>
<evidence type="ECO:0000313" key="4">
    <source>
        <dbReference type="WBParaSite" id="SPAL_0001463300.1"/>
    </source>
</evidence>
<feature type="transmembrane region" description="Helical" evidence="2">
    <location>
        <begin position="572"/>
        <end position="591"/>
    </location>
</feature>